<dbReference type="GO" id="GO:0000742">
    <property type="term" value="P:karyogamy involved in conjugation with cellular fusion"/>
    <property type="evidence" value="ECO:0007669"/>
    <property type="project" value="UniProtKB-UniRule"/>
</dbReference>
<dbReference type="GO" id="GO:0005789">
    <property type="term" value="C:endoplasmic reticulum membrane"/>
    <property type="evidence" value="ECO:0007669"/>
    <property type="project" value="UniProtKB-SubCell"/>
</dbReference>
<sequence>MYPPLLLLVYTLLPAYTHAISWPKGNARVSQETVNAALGAHSDEIAHIIRGTESLQAYNRKPDCFRRATGLIQTRCSELDMDEDERISAAISMTLCELSTANHHSPLECVAFSAESRISQTIVKEGSHRSCVEALSRSAQYWSSYSGYLREVSQLCYAFRRWNDIDTARDIYRNATLENLAFLQHMSAREITLHKAEETSHAILQDILEGVAELRISSTDAQSVLQQLIQGVSVGLGQSTQAMTDAITSLLARAGHDQTEAVSRVNSAIDGVIQRHSTSLNLVATSLEQSLQDEIKGVLLHLGQQFSDIRDIAVRNNQGHAQTHEVHDIRRTRLTRICL</sequence>
<dbReference type="GO" id="GO:0031965">
    <property type="term" value="C:nuclear membrane"/>
    <property type="evidence" value="ECO:0007669"/>
    <property type="project" value="UniProtKB-SubCell"/>
</dbReference>
<reference evidence="13 14" key="1">
    <citation type="journal article" date="2016" name="Mol. Biol. Evol.">
        <title>Comparative Genomics of Early-Diverging Mushroom-Forming Fungi Provides Insights into the Origins of Lignocellulose Decay Capabilities.</title>
        <authorList>
            <person name="Nagy L.G."/>
            <person name="Riley R."/>
            <person name="Tritt A."/>
            <person name="Adam C."/>
            <person name="Daum C."/>
            <person name="Floudas D."/>
            <person name="Sun H."/>
            <person name="Yadav J.S."/>
            <person name="Pangilinan J."/>
            <person name="Larsson K.H."/>
            <person name="Matsuura K."/>
            <person name="Barry K."/>
            <person name="Labutti K."/>
            <person name="Kuo R."/>
            <person name="Ohm R.A."/>
            <person name="Bhattacharya S.S."/>
            <person name="Shirouzu T."/>
            <person name="Yoshinaga Y."/>
            <person name="Martin F.M."/>
            <person name="Grigoriev I.V."/>
            <person name="Hibbett D.S."/>
        </authorList>
    </citation>
    <scope>NUCLEOTIDE SEQUENCE [LARGE SCALE GENOMIC DNA]</scope>
    <source>
        <strain evidence="13 14">L-15889</strain>
    </source>
</reference>
<dbReference type="EMBL" id="KV429062">
    <property type="protein sequence ID" value="KZT68891.1"/>
    <property type="molecule type" value="Genomic_DNA"/>
</dbReference>
<keyword evidence="9" id="KW-0325">Glycoprotein</keyword>
<dbReference type="GO" id="GO:0048288">
    <property type="term" value="P:nuclear membrane fusion involved in karyogamy"/>
    <property type="evidence" value="ECO:0007669"/>
    <property type="project" value="UniProtKB-UniRule"/>
</dbReference>
<evidence type="ECO:0000256" key="2">
    <source>
        <dbReference type="ARBA" id="ARBA00010473"/>
    </source>
</evidence>
<evidence type="ECO:0000256" key="10">
    <source>
        <dbReference type="ARBA" id="ARBA00023242"/>
    </source>
</evidence>
<evidence type="ECO:0000256" key="6">
    <source>
        <dbReference type="ARBA" id="ARBA00022824"/>
    </source>
</evidence>
<protein>
    <recommendedName>
        <fullName evidence="15">Nuclear fusion protein KAR5</fullName>
    </recommendedName>
</protein>
<keyword evidence="7" id="KW-1133">Transmembrane helix</keyword>
<evidence type="ECO:0000256" key="5">
    <source>
        <dbReference type="ARBA" id="ARBA00022729"/>
    </source>
</evidence>
<dbReference type="Proteomes" id="UP000076727">
    <property type="component" value="Unassembled WGS sequence"/>
</dbReference>
<evidence type="ECO:0000256" key="3">
    <source>
        <dbReference type="ARBA" id="ARBA00022459"/>
    </source>
</evidence>
<evidence type="ECO:0000256" key="7">
    <source>
        <dbReference type="ARBA" id="ARBA00022989"/>
    </source>
</evidence>
<gene>
    <name evidence="13" type="ORF">DAEQUDRAFT_711084</name>
</gene>
<name>A0A165Q1F6_9APHY</name>
<dbReference type="PANTHER" id="PTHR28012:SF1">
    <property type="entry name" value="NUCLEAR FUSION PROTEIN KAR5"/>
    <property type="match status" value="1"/>
</dbReference>
<dbReference type="Pfam" id="PF04163">
    <property type="entry name" value="Tht1"/>
    <property type="match status" value="1"/>
</dbReference>
<feature type="signal peptide" evidence="12">
    <location>
        <begin position="1"/>
        <end position="19"/>
    </location>
</feature>
<evidence type="ECO:0000256" key="1">
    <source>
        <dbReference type="ARBA" id="ARBA00003389"/>
    </source>
</evidence>
<evidence type="ECO:0000256" key="11">
    <source>
        <dbReference type="RuleBase" id="RU368082"/>
    </source>
</evidence>
<keyword evidence="14" id="KW-1185">Reference proteome</keyword>
<dbReference type="OrthoDB" id="5311848at2759"/>
<proteinExistence type="inferred from homology"/>
<evidence type="ECO:0000256" key="8">
    <source>
        <dbReference type="ARBA" id="ARBA00023136"/>
    </source>
</evidence>
<comment type="subcellular location">
    <subcellularLocation>
        <location evidence="11">Endoplasmic reticulum membrane</location>
    </subcellularLocation>
    <subcellularLocation>
        <location evidence="11">Nucleus membrane</location>
    </subcellularLocation>
</comment>
<evidence type="ECO:0000313" key="14">
    <source>
        <dbReference type="Proteomes" id="UP000076727"/>
    </source>
</evidence>
<dbReference type="PANTHER" id="PTHR28012">
    <property type="entry name" value="NUCLEAR FUSION PROTEIN KAR5"/>
    <property type="match status" value="1"/>
</dbReference>
<keyword evidence="6 11" id="KW-0256">Endoplasmic reticulum</keyword>
<evidence type="ECO:0000256" key="12">
    <source>
        <dbReference type="SAM" id="SignalP"/>
    </source>
</evidence>
<keyword evidence="4" id="KW-0812">Transmembrane</keyword>
<evidence type="ECO:0000313" key="13">
    <source>
        <dbReference type="EMBL" id="KZT68891.1"/>
    </source>
</evidence>
<keyword evidence="5 11" id="KW-0732">Signal</keyword>
<comment type="function">
    <text evidence="1 11">Required for nuclear membrane fusion during karyogamy.</text>
</comment>
<accession>A0A165Q1F6</accession>
<dbReference type="InterPro" id="IPR007292">
    <property type="entry name" value="Nuclear_fusion_Kar5"/>
</dbReference>
<evidence type="ECO:0000256" key="9">
    <source>
        <dbReference type="ARBA" id="ARBA00023180"/>
    </source>
</evidence>
<evidence type="ECO:0008006" key="15">
    <source>
        <dbReference type="Google" id="ProtNLM"/>
    </source>
</evidence>
<keyword evidence="8" id="KW-0472">Membrane</keyword>
<evidence type="ECO:0000256" key="4">
    <source>
        <dbReference type="ARBA" id="ARBA00022692"/>
    </source>
</evidence>
<keyword evidence="10 11" id="KW-0539">Nucleus</keyword>
<keyword evidence="3 11" id="KW-0415">Karyogamy</keyword>
<comment type="similarity">
    <text evidence="2 11">Belongs to the KAR5 family.</text>
</comment>
<dbReference type="AlphaFoldDB" id="A0A165Q1F6"/>
<feature type="chain" id="PRO_5007864528" description="Nuclear fusion protein KAR5" evidence="12">
    <location>
        <begin position="20"/>
        <end position="339"/>
    </location>
</feature>
<organism evidence="13 14">
    <name type="scientific">Daedalea quercina L-15889</name>
    <dbReference type="NCBI Taxonomy" id="1314783"/>
    <lineage>
        <taxon>Eukaryota</taxon>
        <taxon>Fungi</taxon>
        <taxon>Dikarya</taxon>
        <taxon>Basidiomycota</taxon>
        <taxon>Agaricomycotina</taxon>
        <taxon>Agaricomycetes</taxon>
        <taxon>Polyporales</taxon>
        <taxon>Fomitopsis</taxon>
    </lineage>
</organism>